<sequence length="94" mass="10805">MLPKPVPVQRLRRRLMILLAGLLPALLILSVWANEVGLDLKQATRLAQQLYGGQVVKAEQTEIDQQPVYHIRMVREGRVRDVWIDARNGQIVQR</sequence>
<dbReference type="InterPro" id="IPR025711">
    <property type="entry name" value="PepSY"/>
</dbReference>
<name>A0A5A9W1C1_9GAMM</name>
<dbReference type="Pfam" id="PF03413">
    <property type="entry name" value="PepSY"/>
    <property type="match status" value="1"/>
</dbReference>
<dbReference type="Gene3D" id="3.10.450.40">
    <property type="match status" value="1"/>
</dbReference>
<evidence type="ECO:0000313" key="3">
    <source>
        <dbReference type="Proteomes" id="UP000325302"/>
    </source>
</evidence>
<keyword evidence="3" id="KW-1185">Reference proteome</keyword>
<feature type="domain" description="PepSY" evidence="1">
    <location>
        <begin position="38"/>
        <end position="92"/>
    </location>
</feature>
<dbReference type="AlphaFoldDB" id="A0A5A9W1C1"/>
<dbReference type="EMBL" id="SMRS01000006">
    <property type="protein sequence ID" value="KAA0874372.1"/>
    <property type="molecule type" value="Genomic_DNA"/>
</dbReference>
<dbReference type="OrthoDB" id="6120176at2"/>
<proteinExistence type="predicted"/>
<gene>
    <name evidence="2" type="ORF">E1H14_08865</name>
</gene>
<dbReference type="Proteomes" id="UP000325302">
    <property type="component" value="Unassembled WGS sequence"/>
</dbReference>
<protein>
    <recommendedName>
        <fullName evidence="1">PepSY domain-containing protein</fullName>
    </recommendedName>
</protein>
<reference evidence="2 3" key="1">
    <citation type="submission" date="2019-03" db="EMBL/GenBank/DDBJ databases">
        <title>Nitrincola sp. nov. isolated from an Indian soda lake.</title>
        <authorList>
            <person name="Joshi A."/>
            <person name="Thite S.V."/>
            <person name="Joseph N."/>
            <person name="Dhotre D."/>
            <person name="Moorthy M."/>
            <person name="Shouche Y.S."/>
        </authorList>
    </citation>
    <scope>NUCLEOTIDE SEQUENCE [LARGE SCALE GENOMIC DNA]</scope>
    <source>
        <strain evidence="2 3">MEB193</strain>
    </source>
</reference>
<comment type="caution">
    <text evidence="2">The sequence shown here is derived from an EMBL/GenBank/DDBJ whole genome shotgun (WGS) entry which is preliminary data.</text>
</comment>
<dbReference type="RefSeq" id="WP_149391105.1">
    <property type="nucleotide sequence ID" value="NZ_SMRS01000006.1"/>
</dbReference>
<evidence type="ECO:0000313" key="2">
    <source>
        <dbReference type="EMBL" id="KAA0874372.1"/>
    </source>
</evidence>
<organism evidence="2 3">
    <name type="scientific">Nitrincola tapanii</name>
    <dbReference type="NCBI Taxonomy" id="1708751"/>
    <lineage>
        <taxon>Bacteria</taxon>
        <taxon>Pseudomonadati</taxon>
        <taxon>Pseudomonadota</taxon>
        <taxon>Gammaproteobacteria</taxon>
        <taxon>Oceanospirillales</taxon>
        <taxon>Oceanospirillaceae</taxon>
        <taxon>Nitrincola</taxon>
    </lineage>
</organism>
<evidence type="ECO:0000259" key="1">
    <source>
        <dbReference type="Pfam" id="PF03413"/>
    </source>
</evidence>
<accession>A0A5A9W1C1</accession>